<keyword evidence="8" id="KW-1185">Reference proteome</keyword>
<dbReference type="Proteomes" id="UP000630952">
    <property type="component" value="Unassembled WGS sequence"/>
</dbReference>
<dbReference type="EMBL" id="JABCQO010000004">
    <property type="protein sequence ID" value="MBF0876673.1"/>
    <property type="molecule type" value="Genomic_DNA"/>
</dbReference>
<gene>
    <name evidence="7" type="ORF">HKD21_07415</name>
</gene>
<dbReference type="SUPFAM" id="SSF55781">
    <property type="entry name" value="GAF domain-like"/>
    <property type="match status" value="1"/>
</dbReference>
<dbReference type="Pfam" id="PF09339">
    <property type="entry name" value="HTH_IclR"/>
    <property type="match status" value="1"/>
</dbReference>
<dbReference type="InterPro" id="IPR005471">
    <property type="entry name" value="Tscrpt_reg_IclR_N"/>
</dbReference>
<dbReference type="PROSITE" id="PS51077">
    <property type="entry name" value="HTH_ICLR"/>
    <property type="match status" value="1"/>
</dbReference>
<dbReference type="InterPro" id="IPR036388">
    <property type="entry name" value="WH-like_DNA-bd_sf"/>
</dbReference>
<feature type="compositionally biased region" description="Polar residues" evidence="4">
    <location>
        <begin position="1"/>
        <end position="11"/>
    </location>
</feature>
<evidence type="ECO:0000313" key="8">
    <source>
        <dbReference type="Proteomes" id="UP000630952"/>
    </source>
</evidence>
<dbReference type="PANTHER" id="PTHR30136:SF35">
    <property type="entry name" value="HTH-TYPE TRANSCRIPTIONAL REGULATOR RV1719"/>
    <property type="match status" value="1"/>
</dbReference>
<dbReference type="Gene3D" id="1.10.10.10">
    <property type="entry name" value="Winged helix-like DNA-binding domain superfamily/Winged helix DNA-binding domain"/>
    <property type="match status" value="1"/>
</dbReference>
<dbReference type="Gene3D" id="3.30.450.40">
    <property type="match status" value="1"/>
</dbReference>
<reference evidence="7 8" key="2">
    <citation type="submission" date="2020-11" db="EMBL/GenBank/DDBJ databases">
        <title>Description of novel Gluconobacter species.</title>
        <authorList>
            <person name="Cleenwerck I."/>
            <person name="Cnockaert M."/>
            <person name="Borremans W."/>
            <person name="Wieme A.D."/>
            <person name="De Vuyst L."/>
            <person name="Vandamme P."/>
        </authorList>
    </citation>
    <scope>NUCLEOTIDE SEQUENCE [LARGE SCALE GENOMIC DNA]</scope>
    <source>
        <strain evidence="7 8">LMG 27748</strain>
    </source>
</reference>
<dbReference type="RefSeq" id="WP_194255010.1">
    <property type="nucleotide sequence ID" value="NZ_JABCQO010000004.1"/>
</dbReference>
<feature type="region of interest" description="Disordered" evidence="4">
    <location>
        <begin position="1"/>
        <end position="24"/>
    </location>
</feature>
<dbReference type="SUPFAM" id="SSF46785">
    <property type="entry name" value="Winged helix' DNA-binding domain"/>
    <property type="match status" value="1"/>
</dbReference>
<comment type="caution">
    <text evidence="7">The sequence shown here is derived from an EMBL/GenBank/DDBJ whole genome shotgun (WGS) entry which is preliminary data.</text>
</comment>
<organism evidence="7 8">
    <name type="scientific">Gluconobacter cerevisiae</name>
    <dbReference type="NCBI Taxonomy" id="1379734"/>
    <lineage>
        <taxon>Bacteria</taxon>
        <taxon>Pseudomonadati</taxon>
        <taxon>Pseudomonadota</taxon>
        <taxon>Alphaproteobacteria</taxon>
        <taxon>Acetobacterales</taxon>
        <taxon>Acetobacteraceae</taxon>
        <taxon>Gluconobacter</taxon>
    </lineage>
</organism>
<reference evidence="8" key="1">
    <citation type="submission" date="2020-04" db="EMBL/GenBank/DDBJ databases">
        <title>Description of novel Gluconacetobacter.</title>
        <authorList>
            <person name="Sombolestani A."/>
        </authorList>
    </citation>
    <scope>NUCLEOTIDE SEQUENCE [LARGE SCALE GENOMIC DNA]</scope>
    <source>
        <strain evidence="8">LMG 27748</strain>
    </source>
</reference>
<accession>A0ABR9YDE1</accession>
<evidence type="ECO:0000256" key="2">
    <source>
        <dbReference type="ARBA" id="ARBA00023125"/>
    </source>
</evidence>
<proteinExistence type="predicted"/>
<keyword evidence="2" id="KW-0238">DNA-binding</keyword>
<dbReference type="PANTHER" id="PTHR30136">
    <property type="entry name" value="HELIX-TURN-HELIX TRANSCRIPTIONAL REGULATOR, ICLR FAMILY"/>
    <property type="match status" value="1"/>
</dbReference>
<keyword evidence="1" id="KW-0805">Transcription regulation</keyword>
<feature type="domain" description="IclR-ED" evidence="6">
    <location>
        <begin position="85"/>
        <end position="262"/>
    </location>
</feature>
<evidence type="ECO:0000256" key="3">
    <source>
        <dbReference type="ARBA" id="ARBA00023163"/>
    </source>
</evidence>
<feature type="domain" description="HTH iclR-type" evidence="5">
    <location>
        <begin position="25"/>
        <end position="84"/>
    </location>
</feature>
<evidence type="ECO:0000259" key="6">
    <source>
        <dbReference type="PROSITE" id="PS51078"/>
    </source>
</evidence>
<evidence type="ECO:0000256" key="1">
    <source>
        <dbReference type="ARBA" id="ARBA00023015"/>
    </source>
</evidence>
<dbReference type="InterPro" id="IPR050707">
    <property type="entry name" value="HTH_MetabolicPath_Reg"/>
</dbReference>
<dbReference type="SMART" id="SM00346">
    <property type="entry name" value="HTH_ICLR"/>
    <property type="match status" value="1"/>
</dbReference>
<evidence type="ECO:0000313" key="7">
    <source>
        <dbReference type="EMBL" id="MBF0876673.1"/>
    </source>
</evidence>
<dbReference type="InterPro" id="IPR036390">
    <property type="entry name" value="WH_DNA-bd_sf"/>
</dbReference>
<protein>
    <submittedName>
        <fullName evidence="7">IclR family transcriptional regulator</fullName>
    </submittedName>
</protein>
<dbReference type="InterPro" id="IPR029016">
    <property type="entry name" value="GAF-like_dom_sf"/>
</dbReference>
<dbReference type="Pfam" id="PF01614">
    <property type="entry name" value="IclR_C"/>
    <property type="match status" value="1"/>
</dbReference>
<dbReference type="InterPro" id="IPR014757">
    <property type="entry name" value="Tscrpt_reg_IclR_C"/>
</dbReference>
<name>A0ABR9YDE1_9PROT</name>
<keyword evidence="3" id="KW-0804">Transcription</keyword>
<evidence type="ECO:0000256" key="4">
    <source>
        <dbReference type="SAM" id="MobiDB-lite"/>
    </source>
</evidence>
<dbReference type="PROSITE" id="PS51078">
    <property type="entry name" value="ICLR_ED"/>
    <property type="match status" value="1"/>
</dbReference>
<evidence type="ECO:0000259" key="5">
    <source>
        <dbReference type="PROSITE" id="PS51077"/>
    </source>
</evidence>
<sequence>MIRSDSNSSRVDMSPEGASEWPEGTQALGRGLSLLRAVGEGCDTLNALVDCLGCTRSTTHRLASALVQMHWLHQDHAGSYQLGPKVAELGALARQEHPVLVLARSILQSLGAATQDTVHLGIRMGDRVLYLDKVDGQRGLEMRSRVGQSMPLALTGVGRALIMDDDEASWRHLYDVSGADPLQFKSWLDRMRHYRAIRCVFDLEDNELGINCVAVPVRDVTGDIVAAISVASATPYLPPKRMEELVPVVQKAAETVSRHLGWKDGVI</sequence>